<protein>
    <recommendedName>
        <fullName evidence="3 9">Phosphate transport system permease protein PstA</fullName>
    </recommendedName>
</protein>
<evidence type="ECO:0000256" key="8">
    <source>
        <dbReference type="ARBA" id="ARBA00023136"/>
    </source>
</evidence>
<evidence type="ECO:0000256" key="1">
    <source>
        <dbReference type="ARBA" id="ARBA00004651"/>
    </source>
</evidence>
<sequence length="565" mass="61863">MPKSQHSFTSIRPKGEALVWFTGMGLSVGILLIIGLLGIILKNGLSMFWPDTIYEVQLVEGSTAGPRNGQNFAGAIALERHKRLQEATNAGLTSEFQFFAGNKDAYGQMYHYVDADQIVTDATGEPLFTPASGILQLERIEFGDALGFPLEIQLADGTTITEPEALKAALFKTIEESNERLETYTKIEKKQIGRINSKMESIRLEQRALREELGEAAAETSPQIQELNEQQAALQAQYTELAAEARELRERRHQDSLLLRLATGEERRISFENITQAHFPNEMSLPGKVGFFLKQIWRFMSEAPREANTEGGIFPAIFGTFVMTLLMSLAVMPFGVVAAIYLREYATQGVIVRAVRISVNNLAGVPSIVYGVFGLGFFVYVLGGSIDELFFSHKLPTATFGTGGVLWASLTLALMTVPVVIVATEEALSAVPRGMREAALACGASKWQAIQRIVLPASAPGILTGLILAMARGAGEVAPLMLVGVVKLAPSLPLDGEFPFVHLDRKFMHLGFHIYDLAFQSPDSDAAKPMVFATTLLLIVLVIVLNLSAITIRNHLRKKYKGDTF</sequence>
<evidence type="ECO:0000313" key="12">
    <source>
        <dbReference type="EMBL" id="MDQ8194306.1"/>
    </source>
</evidence>
<evidence type="ECO:0000256" key="4">
    <source>
        <dbReference type="ARBA" id="ARBA00022448"/>
    </source>
</evidence>
<dbReference type="InterPro" id="IPR005672">
    <property type="entry name" value="Phosphate_PstA"/>
</dbReference>
<feature type="transmembrane region" description="Helical" evidence="9">
    <location>
        <begin position="362"/>
        <end position="386"/>
    </location>
</feature>
<evidence type="ECO:0000259" key="11">
    <source>
        <dbReference type="PROSITE" id="PS50928"/>
    </source>
</evidence>
<dbReference type="InterPro" id="IPR000515">
    <property type="entry name" value="MetI-like"/>
</dbReference>
<gene>
    <name evidence="12" type="primary">pstA</name>
    <name evidence="12" type="ORF">QEH59_07710</name>
</gene>
<evidence type="ECO:0000313" key="13">
    <source>
        <dbReference type="Proteomes" id="UP001243717"/>
    </source>
</evidence>
<comment type="similarity">
    <text evidence="2 9">Belongs to the binding-protein-dependent transport system permease family. CysTW subfamily.</text>
</comment>
<keyword evidence="6 9" id="KW-0812">Transmembrane</keyword>
<feature type="transmembrane region" description="Helical" evidence="9">
    <location>
        <begin position="313"/>
        <end position="342"/>
    </location>
</feature>
<keyword evidence="5 9" id="KW-1003">Cell membrane</keyword>
<organism evidence="12 13">
    <name type="scientific">Thalassobacterium sedimentorum</name>
    <dbReference type="NCBI Taxonomy" id="3041258"/>
    <lineage>
        <taxon>Bacteria</taxon>
        <taxon>Pseudomonadati</taxon>
        <taxon>Verrucomicrobiota</taxon>
        <taxon>Opitutia</taxon>
        <taxon>Puniceicoccales</taxon>
        <taxon>Coraliomargaritaceae</taxon>
        <taxon>Thalassobacterium</taxon>
    </lineage>
</organism>
<evidence type="ECO:0000256" key="7">
    <source>
        <dbReference type="ARBA" id="ARBA00022989"/>
    </source>
</evidence>
<dbReference type="PANTHER" id="PTHR43470:SF6">
    <property type="entry name" value="PHOSPHATE TRANSPORT SYSTEM PERMEASE PROTEIN PSTA"/>
    <property type="match status" value="1"/>
</dbReference>
<feature type="transmembrane region" description="Helical" evidence="9">
    <location>
        <begin position="406"/>
        <end position="428"/>
    </location>
</feature>
<dbReference type="SUPFAM" id="SSF161098">
    <property type="entry name" value="MetI-like"/>
    <property type="match status" value="1"/>
</dbReference>
<dbReference type="PROSITE" id="PS50928">
    <property type="entry name" value="ABC_TM1"/>
    <property type="match status" value="1"/>
</dbReference>
<dbReference type="Gene3D" id="1.10.3720.10">
    <property type="entry name" value="MetI-like"/>
    <property type="match status" value="1"/>
</dbReference>
<dbReference type="CDD" id="cd06261">
    <property type="entry name" value="TM_PBP2"/>
    <property type="match status" value="1"/>
</dbReference>
<feature type="domain" description="ABC transmembrane type-1" evidence="11">
    <location>
        <begin position="317"/>
        <end position="549"/>
    </location>
</feature>
<accession>A0ABU1AHL1</accession>
<dbReference type="InterPro" id="IPR035906">
    <property type="entry name" value="MetI-like_sf"/>
</dbReference>
<dbReference type="EMBL" id="JARXIC010000010">
    <property type="protein sequence ID" value="MDQ8194306.1"/>
    <property type="molecule type" value="Genomic_DNA"/>
</dbReference>
<name>A0ABU1AHL1_9BACT</name>
<comment type="subcellular location">
    <subcellularLocation>
        <location evidence="1 9">Cell membrane</location>
        <topology evidence="1 9">Multi-pass membrane protein</topology>
    </subcellularLocation>
</comment>
<dbReference type="RefSeq" id="WP_308984786.1">
    <property type="nucleotide sequence ID" value="NZ_JARXIC010000010.1"/>
</dbReference>
<evidence type="ECO:0000256" key="2">
    <source>
        <dbReference type="ARBA" id="ARBA00007069"/>
    </source>
</evidence>
<keyword evidence="4" id="KW-0813">Transport</keyword>
<feature type="coiled-coil region" evidence="10">
    <location>
        <begin position="199"/>
        <end position="251"/>
    </location>
</feature>
<keyword evidence="10" id="KW-0175">Coiled coil</keyword>
<keyword evidence="7 9" id="KW-1133">Transmembrane helix</keyword>
<dbReference type="PANTHER" id="PTHR43470">
    <property type="entry name" value="PHOSPHATE TRANSPORT SYSTEM PERMEASE PROTEIN PSTA-RELATED"/>
    <property type="match status" value="1"/>
</dbReference>
<evidence type="ECO:0000256" key="6">
    <source>
        <dbReference type="ARBA" id="ARBA00022692"/>
    </source>
</evidence>
<proteinExistence type="inferred from homology"/>
<evidence type="ECO:0000256" key="5">
    <source>
        <dbReference type="ARBA" id="ARBA00022475"/>
    </source>
</evidence>
<evidence type="ECO:0000256" key="3">
    <source>
        <dbReference type="ARBA" id="ARBA00016864"/>
    </source>
</evidence>
<reference evidence="12 13" key="1">
    <citation type="submission" date="2023-04" db="EMBL/GenBank/DDBJ databases">
        <title>A novel bacteria isolated from coastal sediment.</title>
        <authorList>
            <person name="Liu X.-J."/>
            <person name="Du Z.-J."/>
        </authorList>
    </citation>
    <scope>NUCLEOTIDE SEQUENCE [LARGE SCALE GENOMIC DNA]</scope>
    <source>
        <strain evidence="12 13">SDUM461004</strain>
    </source>
</reference>
<keyword evidence="8 9" id="KW-0472">Membrane</keyword>
<dbReference type="NCBIfam" id="TIGR00974">
    <property type="entry name" value="3a0107s02c"/>
    <property type="match status" value="1"/>
</dbReference>
<feature type="transmembrane region" description="Helical" evidence="9">
    <location>
        <begin position="20"/>
        <end position="41"/>
    </location>
</feature>
<dbReference type="Pfam" id="PF00528">
    <property type="entry name" value="BPD_transp_1"/>
    <property type="match status" value="1"/>
</dbReference>
<keyword evidence="13" id="KW-1185">Reference proteome</keyword>
<evidence type="ECO:0000256" key="9">
    <source>
        <dbReference type="RuleBase" id="RU363043"/>
    </source>
</evidence>
<evidence type="ECO:0000256" key="10">
    <source>
        <dbReference type="SAM" id="Coils"/>
    </source>
</evidence>
<feature type="transmembrane region" description="Helical" evidence="9">
    <location>
        <begin position="530"/>
        <end position="552"/>
    </location>
</feature>
<comment type="caution">
    <text evidence="12">The sequence shown here is derived from an EMBL/GenBank/DDBJ whole genome shotgun (WGS) entry which is preliminary data.</text>
</comment>
<dbReference type="Proteomes" id="UP001243717">
    <property type="component" value="Unassembled WGS sequence"/>
</dbReference>
<feature type="transmembrane region" description="Helical" evidence="9">
    <location>
        <begin position="449"/>
        <end position="471"/>
    </location>
</feature>